<evidence type="ECO:0000313" key="1">
    <source>
        <dbReference type="EMBL" id="MBB6058870.1"/>
    </source>
</evidence>
<dbReference type="EMBL" id="JACHGG010000002">
    <property type="protein sequence ID" value="MBB6058870.1"/>
    <property type="molecule type" value="Genomic_DNA"/>
</dbReference>
<protein>
    <submittedName>
        <fullName evidence="1">Uncharacterized protein</fullName>
    </submittedName>
</protein>
<comment type="caution">
    <text evidence="1">The sequence shown here is derived from an EMBL/GenBank/DDBJ whole genome shotgun (WGS) entry which is preliminary data.</text>
</comment>
<keyword evidence="2" id="KW-1185">Reference proteome</keyword>
<reference evidence="1 2" key="1">
    <citation type="submission" date="2020-08" db="EMBL/GenBank/DDBJ databases">
        <title>Genomic Encyclopedia of Type Strains, Phase IV (KMG-IV): sequencing the most valuable type-strain genomes for metagenomic binning, comparative biology and taxonomic classification.</title>
        <authorList>
            <person name="Goeker M."/>
        </authorList>
    </citation>
    <scope>NUCLEOTIDE SEQUENCE [LARGE SCALE GENOMIC DNA]</scope>
    <source>
        <strain evidence="1 2">DSM 26718</strain>
    </source>
</reference>
<evidence type="ECO:0000313" key="2">
    <source>
        <dbReference type="Proteomes" id="UP000532746"/>
    </source>
</evidence>
<sequence>MPTAVLTKGKALVPFLGDKLSFIRGLDLLGLQITSEATYTILLPGLTNVTNRIRYYGFNCWLLQEYALRVGEVDPESQQDFVRRAELLVAILVRHIDRSAINIPGSEFADKLIDQNTGAPYRLDEGADTRANGNAGTYWKARLGALGQYYAGSLRALGLIGTSAHHEKLLVRTSRQVGRLTGEELANEFAHDIPADIQELFLSSVKRGRLNPNDIKTLAAYFDLSRLRRNGAEQVAYLSMLTGADYPALHTETPSYHRLTSLRLLLAHMQQHQPEYPWVSFLINNYDSQGDGTDEPTRRGWYYYQLNEYWQFASSSVLEALLRRLEAVPGGYAYLPNFLTQFTQEVLEQMAPDLPSQPTLDDLLTTIHQTGSEEEDFVDECLAAQTDQDPPLQAAAAFGLLGSIYQRNLPHLPQLREYAQPLGLLREGNFLAYAELLTQYRDWPLGQFIQHFIYHDVIVRHQYVAMRKMGGGHQSTLKFEIEGEWVRCLDTIQARFSTPRLNILLQMAIDLGLLNDDHILTARGRNFLA</sequence>
<proteinExistence type="predicted"/>
<gene>
    <name evidence="1" type="ORF">HNQ93_001716</name>
</gene>
<dbReference type="AlphaFoldDB" id="A0A7W9SZX9"/>
<name>A0A7W9SZX9_9BACT</name>
<dbReference type="Proteomes" id="UP000532746">
    <property type="component" value="Unassembled WGS sequence"/>
</dbReference>
<dbReference type="RefSeq" id="WP_183402970.1">
    <property type="nucleotide sequence ID" value="NZ_JACHGG010000002.1"/>
</dbReference>
<accession>A0A7W9SZX9</accession>
<organism evidence="1 2">
    <name type="scientific">Hymenobacter luteus</name>
    <dbReference type="NCBI Taxonomy" id="1411122"/>
    <lineage>
        <taxon>Bacteria</taxon>
        <taxon>Pseudomonadati</taxon>
        <taxon>Bacteroidota</taxon>
        <taxon>Cytophagia</taxon>
        <taxon>Cytophagales</taxon>
        <taxon>Hymenobacteraceae</taxon>
        <taxon>Hymenobacter</taxon>
    </lineage>
</organism>